<keyword evidence="12" id="KW-1185">Reference proteome</keyword>
<evidence type="ECO:0000256" key="1">
    <source>
        <dbReference type="ARBA" id="ARBA00004236"/>
    </source>
</evidence>
<dbReference type="SUPFAM" id="SSF158472">
    <property type="entry name" value="HAMP domain-like"/>
    <property type="match status" value="1"/>
</dbReference>
<dbReference type="RefSeq" id="WP_061949110.1">
    <property type="nucleotide sequence ID" value="NZ_LTAO01000023.1"/>
</dbReference>
<accession>A0A162DDP8</accession>
<evidence type="ECO:0000256" key="4">
    <source>
        <dbReference type="ARBA" id="ARBA00023224"/>
    </source>
</evidence>
<dbReference type="GO" id="GO:0005886">
    <property type="term" value="C:plasma membrane"/>
    <property type="evidence" value="ECO:0007669"/>
    <property type="project" value="UniProtKB-SubCell"/>
</dbReference>
<proteinExistence type="inferred from homology"/>
<dbReference type="InterPro" id="IPR003660">
    <property type="entry name" value="HAMP_dom"/>
</dbReference>
<dbReference type="GO" id="GO:0006935">
    <property type="term" value="P:chemotaxis"/>
    <property type="evidence" value="ECO:0007669"/>
    <property type="project" value="UniProtKB-ARBA"/>
</dbReference>
<keyword evidence="2" id="KW-1003">Cell membrane</keyword>
<evidence type="ECO:0000256" key="6">
    <source>
        <dbReference type="PROSITE-ProRule" id="PRU00284"/>
    </source>
</evidence>
<dbReference type="InterPro" id="IPR004089">
    <property type="entry name" value="MCPsignal_dom"/>
</dbReference>
<evidence type="ECO:0000256" key="8">
    <source>
        <dbReference type="SAM" id="Phobius"/>
    </source>
</evidence>
<dbReference type="Gene3D" id="1.10.287.950">
    <property type="entry name" value="Methyl-accepting chemotaxis protein"/>
    <property type="match status" value="1"/>
</dbReference>
<keyword evidence="3 8" id="KW-0472">Membrane</keyword>
<dbReference type="AlphaFoldDB" id="A0A162DDP8"/>
<dbReference type="Proteomes" id="UP000075806">
    <property type="component" value="Unassembled WGS sequence"/>
</dbReference>
<dbReference type="OrthoDB" id="107771at2"/>
<comment type="similarity">
    <text evidence="5">Belongs to the methyl-accepting chemotaxis (MCP) protein family.</text>
</comment>
<gene>
    <name evidence="11" type="ORF">AZF04_07175</name>
</gene>
<feature type="coiled-coil region" evidence="7">
    <location>
        <begin position="519"/>
        <end position="556"/>
    </location>
</feature>
<comment type="subcellular location">
    <subcellularLocation>
        <location evidence="1">Cell membrane</location>
    </subcellularLocation>
</comment>
<name>A0A162DDP8_9BACI</name>
<evidence type="ECO:0000313" key="11">
    <source>
        <dbReference type="EMBL" id="KYG29300.1"/>
    </source>
</evidence>
<evidence type="ECO:0000256" key="7">
    <source>
        <dbReference type="SAM" id="Coils"/>
    </source>
</evidence>
<comment type="caution">
    <text evidence="11">The sequence shown here is derived from an EMBL/GenBank/DDBJ whole genome shotgun (WGS) entry which is preliminary data.</text>
</comment>
<keyword evidence="8" id="KW-1133">Transmembrane helix</keyword>
<dbReference type="Pfam" id="PF00672">
    <property type="entry name" value="HAMP"/>
    <property type="match status" value="1"/>
</dbReference>
<organism evidence="11 12">
    <name type="scientific">Alkalihalobacillus trypoxylicola</name>
    <dbReference type="NCBI Taxonomy" id="519424"/>
    <lineage>
        <taxon>Bacteria</taxon>
        <taxon>Bacillati</taxon>
        <taxon>Bacillota</taxon>
        <taxon>Bacilli</taxon>
        <taxon>Bacillales</taxon>
        <taxon>Bacillaceae</taxon>
        <taxon>Alkalihalobacillus</taxon>
    </lineage>
</organism>
<feature type="transmembrane region" description="Helical" evidence="8">
    <location>
        <begin position="12"/>
        <end position="31"/>
    </location>
</feature>
<dbReference type="SMART" id="SM00304">
    <property type="entry name" value="HAMP"/>
    <property type="match status" value="1"/>
</dbReference>
<dbReference type="SUPFAM" id="SSF58104">
    <property type="entry name" value="Methyl-accepting chemotaxis protein (MCP) signaling domain"/>
    <property type="match status" value="1"/>
</dbReference>
<keyword evidence="4 6" id="KW-0807">Transducer</keyword>
<evidence type="ECO:0000259" key="10">
    <source>
        <dbReference type="PROSITE" id="PS50885"/>
    </source>
</evidence>
<dbReference type="PROSITE" id="PS50111">
    <property type="entry name" value="CHEMOTAXIS_TRANSDUC_2"/>
    <property type="match status" value="1"/>
</dbReference>
<evidence type="ECO:0000256" key="5">
    <source>
        <dbReference type="ARBA" id="ARBA00029447"/>
    </source>
</evidence>
<dbReference type="SMART" id="SM00283">
    <property type="entry name" value="MA"/>
    <property type="match status" value="1"/>
</dbReference>
<evidence type="ECO:0000256" key="3">
    <source>
        <dbReference type="ARBA" id="ARBA00023136"/>
    </source>
</evidence>
<evidence type="ECO:0008006" key="13">
    <source>
        <dbReference type="Google" id="ProtNLM"/>
    </source>
</evidence>
<feature type="domain" description="HAMP" evidence="10">
    <location>
        <begin position="204"/>
        <end position="257"/>
    </location>
</feature>
<reference evidence="11" key="1">
    <citation type="submission" date="2016-02" db="EMBL/GenBank/DDBJ databases">
        <title>Genome sequence of Bacillus trypoxylicola KCTC 13244(T).</title>
        <authorList>
            <person name="Jeong H."/>
            <person name="Park S.-H."/>
            <person name="Choi S.-K."/>
        </authorList>
    </citation>
    <scope>NUCLEOTIDE SEQUENCE [LARGE SCALE GENOMIC DNA]</scope>
    <source>
        <strain evidence="11">KCTC 13244</strain>
    </source>
</reference>
<feature type="transmembrane region" description="Helical" evidence="8">
    <location>
        <begin position="180"/>
        <end position="206"/>
    </location>
</feature>
<dbReference type="STRING" id="519424.AZF04_07175"/>
<dbReference type="PANTHER" id="PTHR32089">
    <property type="entry name" value="METHYL-ACCEPTING CHEMOTAXIS PROTEIN MCPB"/>
    <property type="match status" value="1"/>
</dbReference>
<dbReference type="Gene3D" id="6.10.340.10">
    <property type="match status" value="1"/>
</dbReference>
<dbReference type="EMBL" id="LTAO01000023">
    <property type="protein sequence ID" value="KYG29300.1"/>
    <property type="molecule type" value="Genomic_DNA"/>
</dbReference>
<keyword evidence="7" id="KW-0175">Coiled coil</keyword>
<dbReference type="PROSITE" id="PS50885">
    <property type="entry name" value="HAMP"/>
    <property type="match status" value="1"/>
</dbReference>
<dbReference type="FunFam" id="1.10.287.950:FF:000001">
    <property type="entry name" value="Methyl-accepting chemotaxis sensory transducer"/>
    <property type="match status" value="1"/>
</dbReference>
<evidence type="ECO:0000313" key="12">
    <source>
        <dbReference type="Proteomes" id="UP000075806"/>
    </source>
</evidence>
<sequence length="562" mass="61307">MVKIKSIRTKILIGFFIVISLFIGFSIYNIINIDKTQTEIKNLREEALPTLNRIEQLAFNTSQMLSLSRAYLLEENEEHLQSFHEYKEEIEVLEGEVLQKLNSPEVEALFARSDQWQAIMEGEVFPLFERGEIAMAEAIMSRQASRLAGELIFGYIDLSESSRLQLSEHTQALEEAQQSLFYGIIIIGITMVVVSVIIGLILSIMITRPVNKLVKQANQVAAGDLSQKDISLDSKDEIGQLTIAFNQMKNGLRQLISRTVEMSDQVAQTAEQLSASSEQTSAATNEIAITIEEVAKASDMTLNQSKSSAEAAVNVGSGVETIIVKTAEASEVADLATDEARSGEHSIQTAIEQMNSISYSVKDSAELIGQLGVRSKEISEILSIITSISEQTNLLALNAAIEAARAGEHGRGFAVVADEVRGLAENSNQSVQKIAEMIKLIQSDIVQVVNEMNKGTEEVDKGTTVIKEVGSVFGRITNSIDQVSNGMLEVSTATQKIASSTFQLNDSIQEVEKFSIKNAEDAEGVAASAEEQLAAMQEVASSAEALNDLATKLREEVSMFKI</sequence>
<dbReference type="Pfam" id="PF00015">
    <property type="entry name" value="MCPsignal"/>
    <property type="match status" value="1"/>
</dbReference>
<dbReference type="CDD" id="cd11386">
    <property type="entry name" value="MCP_signal"/>
    <property type="match status" value="1"/>
</dbReference>
<dbReference type="GO" id="GO:0007165">
    <property type="term" value="P:signal transduction"/>
    <property type="evidence" value="ECO:0007669"/>
    <property type="project" value="UniProtKB-KW"/>
</dbReference>
<evidence type="ECO:0000256" key="2">
    <source>
        <dbReference type="ARBA" id="ARBA00022475"/>
    </source>
</evidence>
<keyword evidence="8" id="KW-0812">Transmembrane</keyword>
<dbReference type="CDD" id="cd06225">
    <property type="entry name" value="HAMP"/>
    <property type="match status" value="1"/>
</dbReference>
<feature type="domain" description="Methyl-accepting transducer" evidence="9">
    <location>
        <begin position="276"/>
        <end position="512"/>
    </location>
</feature>
<dbReference type="PANTHER" id="PTHR32089:SF112">
    <property type="entry name" value="LYSOZYME-LIKE PROTEIN-RELATED"/>
    <property type="match status" value="1"/>
</dbReference>
<protein>
    <recommendedName>
        <fullName evidence="13">Chemotaxis protein</fullName>
    </recommendedName>
</protein>
<evidence type="ECO:0000259" key="9">
    <source>
        <dbReference type="PROSITE" id="PS50111"/>
    </source>
</evidence>